<proteinExistence type="predicted"/>
<name>A0A972K4D0_9BACL</name>
<keyword evidence="2" id="KW-1185">Reference proteome</keyword>
<evidence type="ECO:0000313" key="2">
    <source>
        <dbReference type="Proteomes" id="UP000641588"/>
    </source>
</evidence>
<dbReference type="AlphaFoldDB" id="A0A972K4D0"/>
<dbReference type="Proteomes" id="UP000641588">
    <property type="component" value="Unassembled WGS sequence"/>
</dbReference>
<reference evidence="1" key="1">
    <citation type="submission" date="2019-10" db="EMBL/GenBank/DDBJ databases">
        <title>Description of Paenibacillus glebae sp. nov.</title>
        <authorList>
            <person name="Carlier A."/>
            <person name="Qi S."/>
        </authorList>
    </citation>
    <scope>NUCLEOTIDE SEQUENCE</scope>
    <source>
        <strain evidence="1">LMG 31456</strain>
    </source>
</reference>
<gene>
    <name evidence="1" type="ORF">GC093_26955</name>
</gene>
<dbReference type="RefSeq" id="WP_171655071.1">
    <property type="nucleotide sequence ID" value="NZ_WHOD01000102.1"/>
</dbReference>
<sequence length="557" mass="62211">MDHKPRLGIQGPVVAWQDSWAGDASDLVMRTGTGSVCPSQDPKPEPEAFLNILKELDAEFYVHHVIPGLEGDTSVLEDVAHAGIDICLGNEYGNINGPWTEGTNRYDVPDEMIVQAGRIGRCIGLLYDEPEHLQINVGQYRKDGWFPHWGQTEGLSLETARNKVEHSVYSQVQHVQNVLKQAELSHLSMPLITEQVFPTLFHTLAKAGMDLCPKIMKESFQSLQLSTALGAAKQYGRAMWICADLWGPDTGEWFTRFHGFPGHSPQEFESALKLGYYMGPTHLFTENIDVLMKHTGSGFKRTEFGEVWKEFTGKFVPENPITWDHSQVDPDIVIIHSDDSNYGQNERLFGNPELVGSKGSQSIFQIWHLLSRGTIPAHGSCMHIPGYNFPRHELKREIPLERFPLTNGYVCKDGDRIHPLFYPVNNVLVYDEQVSAEQLGQPQLIVVGGSALSSDTLAAVIQRAKDGSVVVIADWLLPASLPKEWTSSGKSGLGQWIVTHDFLDDRVREAVEPFLGKDSCWMQRFGTTEVRMSPKDSRGFTLEFELYGTGGHKIGAN</sequence>
<accession>A0A972K4D0</accession>
<comment type="caution">
    <text evidence="1">The sequence shown here is derived from an EMBL/GenBank/DDBJ whole genome shotgun (WGS) entry which is preliminary data.</text>
</comment>
<protein>
    <submittedName>
        <fullName evidence="1">Uncharacterized protein</fullName>
    </submittedName>
</protein>
<dbReference type="EMBL" id="WHOD01000102">
    <property type="protein sequence ID" value="NOU96833.1"/>
    <property type="molecule type" value="Genomic_DNA"/>
</dbReference>
<organism evidence="1 2">
    <name type="scientific">Paenibacillus foliorum</name>
    <dbReference type="NCBI Taxonomy" id="2654974"/>
    <lineage>
        <taxon>Bacteria</taxon>
        <taxon>Bacillati</taxon>
        <taxon>Bacillota</taxon>
        <taxon>Bacilli</taxon>
        <taxon>Bacillales</taxon>
        <taxon>Paenibacillaceae</taxon>
        <taxon>Paenibacillus</taxon>
    </lineage>
</organism>
<evidence type="ECO:0000313" key="1">
    <source>
        <dbReference type="EMBL" id="NOU96833.1"/>
    </source>
</evidence>